<keyword evidence="2" id="KW-0732">Signal</keyword>
<dbReference type="InterPro" id="IPR050266">
    <property type="entry name" value="AB_hydrolase_sf"/>
</dbReference>
<feature type="chain" id="PRO_5009225519" description="AB hydrolase-1 domain-containing protein" evidence="2">
    <location>
        <begin position="46"/>
        <end position="322"/>
    </location>
</feature>
<gene>
    <name evidence="4" type="ORF">A2637_05845</name>
</gene>
<reference evidence="4 5" key="1">
    <citation type="journal article" date="2016" name="Nat. Commun.">
        <title>Thousands of microbial genomes shed light on interconnected biogeochemical processes in an aquifer system.</title>
        <authorList>
            <person name="Anantharaman K."/>
            <person name="Brown C.T."/>
            <person name="Hug L.A."/>
            <person name="Sharon I."/>
            <person name="Castelle C.J."/>
            <person name="Probst A.J."/>
            <person name="Thomas B.C."/>
            <person name="Singh A."/>
            <person name="Wilkins M.J."/>
            <person name="Karaoz U."/>
            <person name="Brodie E.L."/>
            <person name="Williams K.H."/>
            <person name="Hubbard S.S."/>
            <person name="Banfield J.F."/>
        </authorList>
    </citation>
    <scope>NUCLEOTIDE SEQUENCE [LARGE SCALE GENOMIC DNA]</scope>
</reference>
<evidence type="ECO:0000313" key="5">
    <source>
        <dbReference type="Proteomes" id="UP000179360"/>
    </source>
</evidence>
<accession>A0A1F6THN3</accession>
<dbReference type="Proteomes" id="UP000179360">
    <property type="component" value="Unassembled WGS sequence"/>
</dbReference>
<evidence type="ECO:0000256" key="1">
    <source>
        <dbReference type="ARBA" id="ARBA00022801"/>
    </source>
</evidence>
<protein>
    <recommendedName>
        <fullName evidence="3">AB hydrolase-1 domain-containing protein</fullName>
    </recommendedName>
</protein>
<dbReference type="SUPFAM" id="SSF53474">
    <property type="entry name" value="alpha/beta-Hydrolases"/>
    <property type="match status" value="1"/>
</dbReference>
<keyword evidence="1" id="KW-0378">Hydrolase</keyword>
<feature type="signal peptide" evidence="2">
    <location>
        <begin position="1"/>
        <end position="45"/>
    </location>
</feature>
<dbReference type="Gene3D" id="3.40.50.1820">
    <property type="entry name" value="alpha/beta hydrolase"/>
    <property type="match status" value="1"/>
</dbReference>
<dbReference type="InterPro" id="IPR029058">
    <property type="entry name" value="AB_hydrolase_fold"/>
</dbReference>
<dbReference type="PANTHER" id="PTHR43798:SF31">
    <property type="entry name" value="AB HYDROLASE SUPERFAMILY PROTEIN YCLE"/>
    <property type="match status" value="1"/>
</dbReference>
<proteinExistence type="predicted"/>
<feature type="domain" description="AB hydrolase-1" evidence="3">
    <location>
        <begin position="73"/>
        <end position="296"/>
    </location>
</feature>
<sequence>MAANRDARINTINPRSSHMTLGHGRTIFFALALLLLSAPAVPACADSGARDRYFKTSDGVRLHYLEAGRGETIVFVPGWTMPAEIWEAQIRYFSENFRAVAFDPRAQGRSEIAADGYTVERRAQDIKELLDALGAKPVVLVAWSLGVLESLAYVARHGDARLAALVLVDNSIGEEPPPVTDPTFLPRLRRERAATVTRFVRGMFRQPRPDGYHERLVTQALRVPHQASIKLLSYPYSRQHWKEIVYRVERPLMYVVNPRFKEQALNLKRNKPDAEIEVFEQAGHALFVDEPERFNRLLADFIRAKTGAPAGAAANLTREPGH</sequence>
<dbReference type="STRING" id="1817764.A2637_05845"/>
<organism evidence="4 5">
    <name type="scientific">Candidatus Muproteobacteria bacterium RIFCSPHIGHO2_01_FULL_65_16</name>
    <dbReference type="NCBI Taxonomy" id="1817764"/>
    <lineage>
        <taxon>Bacteria</taxon>
        <taxon>Pseudomonadati</taxon>
        <taxon>Pseudomonadota</taxon>
        <taxon>Candidatus Muproteobacteria</taxon>
    </lineage>
</organism>
<evidence type="ECO:0000313" key="4">
    <source>
        <dbReference type="EMBL" id="OGI44598.1"/>
    </source>
</evidence>
<evidence type="ECO:0000256" key="2">
    <source>
        <dbReference type="SAM" id="SignalP"/>
    </source>
</evidence>
<dbReference type="Pfam" id="PF12697">
    <property type="entry name" value="Abhydrolase_6"/>
    <property type="match status" value="1"/>
</dbReference>
<name>A0A1F6THN3_9PROT</name>
<dbReference type="GO" id="GO:0016020">
    <property type="term" value="C:membrane"/>
    <property type="evidence" value="ECO:0007669"/>
    <property type="project" value="TreeGrafter"/>
</dbReference>
<dbReference type="GO" id="GO:0016787">
    <property type="term" value="F:hydrolase activity"/>
    <property type="evidence" value="ECO:0007669"/>
    <property type="project" value="UniProtKB-KW"/>
</dbReference>
<comment type="caution">
    <text evidence="4">The sequence shown here is derived from an EMBL/GenBank/DDBJ whole genome shotgun (WGS) entry which is preliminary data.</text>
</comment>
<dbReference type="AlphaFoldDB" id="A0A1F6THN3"/>
<dbReference type="InterPro" id="IPR000073">
    <property type="entry name" value="AB_hydrolase_1"/>
</dbReference>
<dbReference type="PANTHER" id="PTHR43798">
    <property type="entry name" value="MONOACYLGLYCEROL LIPASE"/>
    <property type="match status" value="1"/>
</dbReference>
<dbReference type="EMBL" id="MFSY01000118">
    <property type="protein sequence ID" value="OGI44598.1"/>
    <property type="molecule type" value="Genomic_DNA"/>
</dbReference>
<evidence type="ECO:0000259" key="3">
    <source>
        <dbReference type="Pfam" id="PF12697"/>
    </source>
</evidence>